<feature type="domain" description="Rubisco accumulation factor 1 alpha-helical" evidence="2">
    <location>
        <begin position="164"/>
        <end position="269"/>
    </location>
</feature>
<accession>A0A1D1XHG9</accession>
<evidence type="ECO:0000259" key="2">
    <source>
        <dbReference type="Pfam" id="PF18578"/>
    </source>
</evidence>
<protein>
    <submittedName>
        <fullName evidence="4">Uncharacterized protein</fullName>
    </submittedName>
</protein>
<evidence type="ECO:0000256" key="1">
    <source>
        <dbReference type="SAM" id="MobiDB-lite"/>
    </source>
</evidence>
<feature type="compositionally biased region" description="Pro residues" evidence="1">
    <location>
        <begin position="46"/>
        <end position="58"/>
    </location>
</feature>
<sequence>IRSCLVFHPAPPTPHPSTMATLSLTPPNPTRLLFSHHRRLNLLLRPPAPAPPKTPRPLKPVSAANLPSSPVELYQPFRPPPSPLPSQYSSLDLADRIEVLRNRLGLWYDYAPLITSLANDGFTPPSIEELTGLTGVEQNCLVVAVQVRDSLVSSDFDPALLPYFDVGGADPLYELRLLKAAQRVAAARRVVADRLDARGAQELARAVKDFPSRRGDEGWDSFSGDSPADCLAYTHFRLSREAIADADRRAALERALELAETDGARSAIEVEP</sequence>
<feature type="domain" description="Rubisco accumulation factor 1 helix turn helix" evidence="3">
    <location>
        <begin position="94"/>
        <end position="152"/>
    </location>
</feature>
<dbReference type="InterPro" id="IPR040781">
    <property type="entry name" value="Raf1_HTH"/>
</dbReference>
<gene>
    <name evidence="4" type="ORF">g.32134</name>
</gene>
<reference evidence="4" key="1">
    <citation type="submission" date="2015-07" db="EMBL/GenBank/DDBJ databases">
        <title>Transcriptome Assembly of Anthurium amnicola.</title>
        <authorList>
            <person name="Suzuki J."/>
        </authorList>
    </citation>
    <scope>NUCLEOTIDE SEQUENCE</scope>
</reference>
<dbReference type="EMBL" id="GDJX01026081">
    <property type="protein sequence ID" value="JAT41855.1"/>
    <property type="molecule type" value="Transcribed_RNA"/>
</dbReference>
<organism evidence="4">
    <name type="scientific">Anthurium amnicola</name>
    <dbReference type="NCBI Taxonomy" id="1678845"/>
    <lineage>
        <taxon>Eukaryota</taxon>
        <taxon>Viridiplantae</taxon>
        <taxon>Streptophyta</taxon>
        <taxon>Embryophyta</taxon>
        <taxon>Tracheophyta</taxon>
        <taxon>Spermatophyta</taxon>
        <taxon>Magnoliopsida</taxon>
        <taxon>Liliopsida</taxon>
        <taxon>Araceae</taxon>
        <taxon>Pothoideae</taxon>
        <taxon>Potheae</taxon>
        <taxon>Anthurium</taxon>
    </lineage>
</organism>
<dbReference type="InterPro" id="IPR037494">
    <property type="entry name" value="RAF1"/>
</dbReference>
<dbReference type="PANTHER" id="PTHR35299:SF3">
    <property type="entry name" value="RUBISCO ACCUMULATION FACTOR 1.2, CHLOROPLASTIC"/>
    <property type="match status" value="1"/>
</dbReference>
<dbReference type="Pfam" id="PF18578">
    <property type="entry name" value="Raf1_N"/>
    <property type="match status" value="1"/>
</dbReference>
<dbReference type="PANTHER" id="PTHR35299">
    <property type="entry name" value="RUBISCO ACCUMULATION FACTOR 1"/>
    <property type="match status" value="1"/>
</dbReference>
<proteinExistence type="predicted"/>
<dbReference type="AlphaFoldDB" id="A0A1D1XHG9"/>
<feature type="region of interest" description="Disordered" evidence="1">
    <location>
        <begin position="45"/>
        <end position="64"/>
    </location>
</feature>
<name>A0A1D1XHG9_9ARAE</name>
<dbReference type="Pfam" id="PF18579">
    <property type="entry name" value="Raf1_HTH"/>
    <property type="match status" value="1"/>
</dbReference>
<dbReference type="GO" id="GO:0009507">
    <property type="term" value="C:chloroplast"/>
    <property type="evidence" value="ECO:0007669"/>
    <property type="project" value="TreeGrafter"/>
</dbReference>
<feature type="non-terminal residue" evidence="4">
    <location>
        <position position="1"/>
    </location>
</feature>
<feature type="non-terminal residue" evidence="4">
    <location>
        <position position="272"/>
    </location>
</feature>
<evidence type="ECO:0000259" key="3">
    <source>
        <dbReference type="Pfam" id="PF18579"/>
    </source>
</evidence>
<evidence type="ECO:0000313" key="4">
    <source>
        <dbReference type="EMBL" id="JAT41855.1"/>
    </source>
</evidence>
<dbReference type="InterPro" id="IPR041358">
    <property type="entry name" value="Raf1_N"/>
</dbReference>